<dbReference type="eggNOG" id="KOG4400">
    <property type="taxonomic scope" value="Eukaryota"/>
</dbReference>
<dbReference type="InterPro" id="IPR036875">
    <property type="entry name" value="Znf_CCHC_sf"/>
</dbReference>
<feature type="compositionally biased region" description="Low complexity" evidence="9">
    <location>
        <begin position="105"/>
        <end position="116"/>
    </location>
</feature>
<dbReference type="PANTHER" id="PTHR46543:SF1">
    <property type="entry name" value="ZINC FINGER CCHC DOMAIN-CONTAINING PROTEIN 7"/>
    <property type="match status" value="1"/>
</dbReference>
<dbReference type="OMA" id="AGRIRCH"/>
<dbReference type="PANTHER" id="PTHR46543">
    <property type="entry name" value="ZINC FINGER CCHC DOMAIN-CONTAINING PROTEIN 7"/>
    <property type="match status" value="1"/>
</dbReference>
<feature type="compositionally biased region" description="Basic and acidic residues" evidence="9">
    <location>
        <begin position="37"/>
        <end position="56"/>
    </location>
</feature>
<feature type="compositionally biased region" description="Polar residues" evidence="9">
    <location>
        <begin position="784"/>
        <end position="794"/>
    </location>
</feature>
<dbReference type="PROSITE" id="PS50158">
    <property type="entry name" value="ZF_CCHC"/>
    <property type="match status" value="3"/>
</dbReference>
<proteinExistence type="predicted"/>
<keyword evidence="4 7" id="KW-0863">Zinc-finger</keyword>
<feature type="region of interest" description="Disordered" evidence="9">
    <location>
        <begin position="486"/>
        <end position="513"/>
    </location>
</feature>
<feature type="compositionally biased region" description="Basic and acidic residues" evidence="9">
    <location>
        <begin position="841"/>
        <end position="855"/>
    </location>
</feature>
<dbReference type="STRING" id="595528.A0A0D2WK41"/>
<evidence type="ECO:0000256" key="8">
    <source>
        <dbReference type="SAM" id="Coils"/>
    </source>
</evidence>
<evidence type="ECO:0000256" key="7">
    <source>
        <dbReference type="PROSITE-ProRule" id="PRU00047"/>
    </source>
</evidence>
<comment type="subcellular location">
    <subcellularLocation>
        <location evidence="1">Nucleus</location>
    </subcellularLocation>
</comment>
<keyword evidence="12" id="KW-1185">Reference proteome</keyword>
<feature type="region of interest" description="Disordered" evidence="9">
    <location>
        <begin position="1"/>
        <end position="68"/>
    </location>
</feature>
<feature type="compositionally biased region" description="Basic residues" evidence="9">
    <location>
        <begin position="1016"/>
        <end position="1037"/>
    </location>
</feature>
<gene>
    <name evidence="11" type="ORF">CAOG_001319</name>
</gene>
<evidence type="ECO:0000259" key="10">
    <source>
        <dbReference type="PROSITE" id="PS50158"/>
    </source>
</evidence>
<feature type="region of interest" description="Disordered" evidence="9">
    <location>
        <begin position="571"/>
        <end position="619"/>
    </location>
</feature>
<feature type="domain" description="CCHC-type" evidence="10">
    <location>
        <begin position="385"/>
        <end position="400"/>
    </location>
</feature>
<dbReference type="InterPro" id="IPR051644">
    <property type="entry name" value="TRAMP_AT-DNA-binding"/>
</dbReference>
<feature type="region of interest" description="Disordered" evidence="9">
    <location>
        <begin position="105"/>
        <end position="185"/>
    </location>
</feature>
<evidence type="ECO:0000313" key="12">
    <source>
        <dbReference type="Proteomes" id="UP000008743"/>
    </source>
</evidence>
<evidence type="ECO:0000256" key="2">
    <source>
        <dbReference type="ARBA" id="ARBA00022723"/>
    </source>
</evidence>
<dbReference type="OrthoDB" id="7608935at2759"/>
<dbReference type="GO" id="GO:0071031">
    <property type="term" value="P:nuclear mRNA surveillance of mRNA 3'-end processing"/>
    <property type="evidence" value="ECO:0007669"/>
    <property type="project" value="TreeGrafter"/>
</dbReference>
<dbReference type="Proteomes" id="UP000008743">
    <property type="component" value="Unassembled WGS sequence"/>
</dbReference>
<feature type="region of interest" description="Disordered" evidence="9">
    <location>
        <begin position="926"/>
        <end position="1075"/>
    </location>
</feature>
<evidence type="ECO:0000313" key="11">
    <source>
        <dbReference type="EMBL" id="KJE89918.1"/>
    </source>
</evidence>
<feature type="domain" description="CCHC-type" evidence="10">
    <location>
        <begin position="403"/>
        <end position="418"/>
    </location>
</feature>
<feature type="compositionally biased region" description="Polar residues" evidence="9">
    <location>
        <begin position="486"/>
        <end position="497"/>
    </location>
</feature>
<dbReference type="GO" id="GO:0031499">
    <property type="term" value="C:TRAMP complex"/>
    <property type="evidence" value="ECO:0007669"/>
    <property type="project" value="TreeGrafter"/>
</dbReference>
<feature type="region of interest" description="Disordered" evidence="9">
    <location>
        <begin position="205"/>
        <end position="276"/>
    </location>
</feature>
<keyword evidence="8" id="KW-0175">Coiled coil</keyword>
<sequence>MPNRSKATRNEVVVLDDSETEQSPAPDVTLADNDDNDDHRTIHDDGDQDDAPHEPHDNDDDDEMDPELQERLLMQIHYATDLGAMTHGDNENEDGVVRIALADPAAAAGDMDAPPAQRGVKRRRAETPVKAVSSASASATASGTASPQPGADAPAGSSDGQRSKRGRLERQTDVGDGIDHDARARERRDADELFFVVDTRPALPYRAADPSESDSDDDVVSGSSSDDDVQILDDDDHDNATSTRKPSTKKAAIDDASSNSSKKPAGKTKRERRAALDDDEDFDFNELVTRARAANEAARLAELDGATHGLFSAFSKNIRASMANLVDPNLWKIQEDDLKLTLNAARTEMGRYFVGFDAGRIRCHNCDQMGHISRDCPNKRRVSPCYLCGEPGHTRFKCPNQTCYACFGAGHMMRDCRRRAAKPHILCRRCKMRGHFEANCTDVWRQYHHQHAALRESSCRDFLGFPNLRDPSGCSVQSLGRSNQPVAFSEADNPSTQDHGDEEKENQSSSEGGAPFDVAAACKQFLRGERYRTFCCNCGGDDHLMSECGHAGFDYRSTPGNLIVSRYDPVRFRDDDDDDRAAGARTQDSKRDRETKQASAEARVEGGDGKPGKLVPSSAPGRYNFVWQNTKIRVPPKMLVLQLGLPYAHQLADWSDTAESRDKELKETRRLVEQAELQAKDVKRRLEKRSAKMTKSARSSSKANKPLARIELMRYLLQIHGDKRTARLRASHDQTLVRLHRELQSETLLQDALVGASADHNAGNNDDDDDDSEDGAEEQDEDNTSSMEHSSYSGRRNDPSVRGQARHVDAAFDRSRPRSTVVGSTPYMPGPNRGFLSTRTSVEELRGVTRDGDSDGDHDDETFDRTEKKGRVRGKRRRSDDDEDDEPHSHHHRHDEQRSHHSHHDSQHHHYHQEHEDADYYYHHDQDQHQHHHHQHHHHTQQHGSRDDSRQRRRGNQGPGWLRENQHGHRSQERHRQQSDRFEDRSRGGHHHHHQQQQQQQHDHHHHHDHHEDHHQHHNQHHHTQRSEHRHQKHQQPRRPQADPSPNWDRFQNERERAPQPQSSGSRYRGGYNRR</sequence>
<dbReference type="Gene3D" id="4.10.60.10">
    <property type="entry name" value="Zinc finger, CCHC-type"/>
    <property type="match status" value="2"/>
</dbReference>
<dbReference type="GO" id="GO:0008270">
    <property type="term" value="F:zinc ion binding"/>
    <property type="evidence" value="ECO:0007669"/>
    <property type="project" value="UniProtKB-KW"/>
</dbReference>
<feature type="domain" description="CCHC-type" evidence="10">
    <location>
        <begin position="362"/>
        <end position="378"/>
    </location>
</feature>
<reference evidence="12" key="1">
    <citation type="submission" date="2011-02" db="EMBL/GenBank/DDBJ databases">
        <title>The Genome Sequence of Capsaspora owczarzaki ATCC 30864.</title>
        <authorList>
            <person name="Russ C."/>
            <person name="Cuomo C."/>
            <person name="Burger G."/>
            <person name="Gray M.W."/>
            <person name="Holland P.W.H."/>
            <person name="King N."/>
            <person name="Lang F.B.F."/>
            <person name="Roger A.J."/>
            <person name="Ruiz-Trillo I."/>
            <person name="Young S.K."/>
            <person name="Zeng Q."/>
            <person name="Gargeya S."/>
            <person name="Alvarado L."/>
            <person name="Berlin A."/>
            <person name="Chapman S.B."/>
            <person name="Chen Z."/>
            <person name="Freedman E."/>
            <person name="Gellesch M."/>
            <person name="Goldberg J."/>
            <person name="Griggs A."/>
            <person name="Gujja S."/>
            <person name="Heilman E."/>
            <person name="Heiman D."/>
            <person name="Howarth C."/>
            <person name="Mehta T."/>
            <person name="Neiman D."/>
            <person name="Pearson M."/>
            <person name="Roberts A."/>
            <person name="Saif S."/>
            <person name="Shea T."/>
            <person name="Shenoy N."/>
            <person name="Sisk P."/>
            <person name="Stolte C."/>
            <person name="Sykes S."/>
            <person name="White J."/>
            <person name="Yandava C."/>
            <person name="Haas B."/>
            <person name="Nusbaum C."/>
            <person name="Birren B."/>
        </authorList>
    </citation>
    <scope>NUCLEOTIDE SEQUENCE</scope>
    <source>
        <strain evidence="12">ATCC 30864</strain>
    </source>
</reference>
<feature type="compositionally biased region" description="Acidic residues" evidence="9">
    <location>
        <begin position="765"/>
        <end position="783"/>
    </location>
</feature>
<feature type="compositionally biased region" description="Acidic residues" evidence="9">
    <location>
        <begin position="211"/>
        <end position="237"/>
    </location>
</feature>
<dbReference type="RefSeq" id="XP_004349839.1">
    <property type="nucleotide sequence ID" value="XM_004349789.2"/>
</dbReference>
<feature type="compositionally biased region" description="Basic residues" evidence="9">
    <location>
        <begin position="900"/>
        <end position="912"/>
    </location>
</feature>
<keyword evidence="2" id="KW-0479">Metal-binding</keyword>
<evidence type="ECO:0000256" key="4">
    <source>
        <dbReference type="ARBA" id="ARBA00022771"/>
    </source>
</evidence>
<dbReference type="GO" id="GO:0071035">
    <property type="term" value="P:nuclear polyadenylation-dependent rRNA catabolic process"/>
    <property type="evidence" value="ECO:0007669"/>
    <property type="project" value="TreeGrafter"/>
</dbReference>
<keyword evidence="3" id="KW-0677">Repeat</keyword>
<feature type="compositionally biased region" description="Basic residues" evidence="9">
    <location>
        <begin position="930"/>
        <end position="941"/>
    </location>
</feature>
<dbReference type="SMART" id="SM00343">
    <property type="entry name" value="ZnF_C2HC"/>
    <property type="match status" value="5"/>
</dbReference>
<dbReference type="AlphaFoldDB" id="A0A0D2WK41"/>
<evidence type="ECO:0000256" key="5">
    <source>
        <dbReference type="ARBA" id="ARBA00022833"/>
    </source>
</evidence>
<dbReference type="GO" id="GO:0003723">
    <property type="term" value="F:RNA binding"/>
    <property type="evidence" value="ECO:0007669"/>
    <property type="project" value="TreeGrafter"/>
</dbReference>
<dbReference type="GO" id="GO:0071037">
    <property type="term" value="P:nuclear polyadenylation-dependent snRNA catabolic process"/>
    <property type="evidence" value="ECO:0007669"/>
    <property type="project" value="TreeGrafter"/>
</dbReference>
<feature type="compositionally biased region" description="Basic and acidic residues" evidence="9">
    <location>
        <begin position="806"/>
        <end position="816"/>
    </location>
</feature>
<dbReference type="Pfam" id="PF00098">
    <property type="entry name" value="zf-CCHC"/>
    <property type="match status" value="2"/>
</dbReference>
<keyword evidence="5" id="KW-0862">Zinc</keyword>
<feature type="compositionally biased region" description="Low complexity" evidence="9">
    <location>
        <begin position="131"/>
        <end position="146"/>
    </location>
</feature>
<dbReference type="SUPFAM" id="SSF57756">
    <property type="entry name" value="Retrovirus zinc finger-like domains"/>
    <property type="match status" value="2"/>
</dbReference>
<dbReference type="EMBL" id="KE346361">
    <property type="protein sequence ID" value="KJE89918.1"/>
    <property type="molecule type" value="Genomic_DNA"/>
</dbReference>
<feature type="coiled-coil region" evidence="8">
    <location>
        <begin position="658"/>
        <end position="692"/>
    </location>
</feature>
<accession>A0A0D2WK41</accession>
<evidence type="ECO:0000256" key="6">
    <source>
        <dbReference type="ARBA" id="ARBA00023242"/>
    </source>
</evidence>
<dbReference type="InterPro" id="IPR001878">
    <property type="entry name" value="Znf_CCHC"/>
</dbReference>
<dbReference type="InParanoid" id="A0A0D2WK41"/>
<feature type="compositionally biased region" description="Basic and acidic residues" evidence="9">
    <location>
        <begin position="964"/>
        <end position="987"/>
    </location>
</feature>
<dbReference type="GO" id="GO:0071038">
    <property type="term" value="P:TRAMP-dependent tRNA surveillance pathway"/>
    <property type="evidence" value="ECO:0007669"/>
    <property type="project" value="TreeGrafter"/>
</dbReference>
<feature type="compositionally biased region" description="Basic and acidic residues" evidence="9">
    <location>
        <begin position="587"/>
        <end position="611"/>
    </location>
</feature>
<evidence type="ECO:0000256" key="3">
    <source>
        <dbReference type="ARBA" id="ARBA00022737"/>
    </source>
</evidence>
<protein>
    <recommendedName>
        <fullName evidence="10">CCHC-type domain-containing protein</fullName>
    </recommendedName>
</protein>
<feature type="region of interest" description="Disordered" evidence="9">
    <location>
        <begin position="757"/>
        <end position="914"/>
    </location>
</feature>
<evidence type="ECO:0000256" key="1">
    <source>
        <dbReference type="ARBA" id="ARBA00004123"/>
    </source>
</evidence>
<organism evidence="11 12">
    <name type="scientific">Capsaspora owczarzaki (strain ATCC 30864)</name>
    <dbReference type="NCBI Taxonomy" id="595528"/>
    <lineage>
        <taxon>Eukaryota</taxon>
        <taxon>Filasterea</taxon>
        <taxon>Capsaspora</taxon>
    </lineage>
</organism>
<name>A0A0D2WK41_CAPO3</name>
<feature type="compositionally biased region" description="Acidic residues" evidence="9">
    <location>
        <begin position="57"/>
        <end position="67"/>
    </location>
</feature>
<feature type="compositionally biased region" description="Basic and acidic residues" evidence="9">
    <location>
        <begin position="166"/>
        <end position="185"/>
    </location>
</feature>
<feature type="compositionally biased region" description="Low complexity" evidence="9">
    <location>
        <begin position="1063"/>
        <end position="1075"/>
    </location>
</feature>
<dbReference type="GO" id="GO:0071039">
    <property type="term" value="P:nuclear polyadenylation-dependent CUT catabolic process"/>
    <property type="evidence" value="ECO:0007669"/>
    <property type="project" value="TreeGrafter"/>
</dbReference>
<evidence type="ECO:0000256" key="9">
    <source>
        <dbReference type="SAM" id="MobiDB-lite"/>
    </source>
</evidence>
<keyword evidence="6" id="KW-0539">Nucleus</keyword>
<dbReference type="GO" id="GO:0071036">
    <property type="term" value="P:nuclear polyadenylation-dependent snoRNA catabolic process"/>
    <property type="evidence" value="ECO:0007669"/>
    <property type="project" value="TreeGrafter"/>
</dbReference>